<keyword evidence="1" id="KW-0732">Signal</keyword>
<protein>
    <recommendedName>
        <fullName evidence="4">Secreted protein</fullName>
    </recommendedName>
</protein>
<accession>A0A5B7HXM9</accession>
<dbReference type="EMBL" id="VSRR010038924">
    <property type="protein sequence ID" value="MPC74439.1"/>
    <property type="molecule type" value="Genomic_DNA"/>
</dbReference>
<evidence type="ECO:0000313" key="2">
    <source>
        <dbReference type="EMBL" id="MPC74439.1"/>
    </source>
</evidence>
<sequence>MVVWVLALMFAAFLGLYRLSKVDCCQISSCEPVCTEILVADEEKGEVTALRCQEGKGIRSAGLQSKRNSRLDMRSATKLLDATRVKQADELKGMRIFPEEGAAACCELRTSRRSRIRFFSANTDEAERQELPKE</sequence>
<feature type="chain" id="PRO_5022867588" description="Secreted protein" evidence="1">
    <location>
        <begin position="25"/>
        <end position="134"/>
    </location>
</feature>
<dbReference type="Proteomes" id="UP000324222">
    <property type="component" value="Unassembled WGS sequence"/>
</dbReference>
<feature type="signal peptide" evidence="1">
    <location>
        <begin position="1"/>
        <end position="24"/>
    </location>
</feature>
<name>A0A5B7HXM9_PORTR</name>
<proteinExistence type="predicted"/>
<reference evidence="2 3" key="1">
    <citation type="submission" date="2019-05" db="EMBL/GenBank/DDBJ databases">
        <title>Another draft genome of Portunus trituberculatus and its Hox gene families provides insights of decapod evolution.</title>
        <authorList>
            <person name="Jeong J.-H."/>
            <person name="Song I."/>
            <person name="Kim S."/>
            <person name="Choi T."/>
            <person name="Kim D."/>
            <person name="Ryu S."/>
            <person name="Kim W."/>
        </authorList>
    </citation>
    <scope>NUCLEOTIDE SEQUENCE [LARGE SCALE GENOMIC DNA]</scope>
    <source>
        <tissue evidence="2">Muscle</tissue>
    </source>
</reference>
<evidence type="ECO:0008006" key="4">
    <source>
        <dbReference type="Google" id="ProtNLM"/>
    </source>
</evidence>
<keyword evidence="3" id="KW-1185">Reference proteome</keyword>
<comment type="caution">
    <text evidence="2">The sequence shown here is derived from an EMBL/GenBank/DDBJ whole genome shotgun (WGS) entry which is preliminary data.</text>
</comment>
<dbReference type="AlphaFoldDB" id="A0A5B7HXM9"/>
<evidence type="ECO:0000256" key="1">
    <source>
        <dbReference type="SAM" id="SignalP"/>
    </source>
</evidence>
<gene>
    <name evidence="2" type="ORF">E2C01_068797</name>
</gene>
<evidence type="ECO:0000313" key="3">
    <source>
        <dbReference type="Proteomes" id="UP000324222"/>
    </source>
</evidence>
<organism evidence="2 3">
    <name type="scientific">Portunus trituberculatus</name>
    <name type="common">Swimming crab</name>
    <name type="synonym">Neptunus trituberculatus</name>
    <dbReference type="NCBI Taxonomy" id="210409"/>
    <lineage>
        <taxon>Eukaryota</taxon>
        <taxon>Metazoa</taxon>
        <taxon>Ecdysozoa</taxon>
        <taxon>Arthropoda</taxon>
        <taxon>Crustacea</taxon>
        <taxon>Multicrustacea</taxon>
        <taxon>Malacostraca</taxon>
        <taxon>Eumalacostraca</taxon>
        <taxon>Eucarida</taxon>
        <taxon>Decapoda</taxon>
        <taxon>Pleocyemata</taxon>
        <taxon>Brachyura</taxon>
        <taxon>Eubrachyura</taxon>
        <taxon>Portunoidea</taxon>
        <taxon>Portunidae</taxon>
        <taxon>Portuninae</taxon>
        <taxon>Portunus</taxon>
    </lineage>
</organism>